<feature type="domain" description="Fibronectin type-III" evidence="5">
    <location>
        <begin position="328"/>
        <end position="419"/>
    </location>
</feature>
<keyword evidence="3" id="KW-0472">Membrane</keyword>
<dbReference type="InterPro" id="IPR013783">
    <property type="entry name" value="Ig-like_fold"/>
</dbReference>
<dbReference type="PROSITE" id="PS50853">
    <property type="entry name" value="FN3"/>
    <property type="match status" value="1"/>
</dbReference>
<dbReference type="InterPro" id="IPR050991">
    <property type="entry name" value="ECM_Regulatory_Proteins"/>
</dbReference>
<proteinExistence type="predicted"/>
<keyword evidence="3" id="KW-1133">Transmembrane helix</keyword>
<dbReference type="RefSeq" id="WP_066448091.1">
    <property type="nucleotide sequence ID" value="NZ_JANKBF010000009.1"/>
</dbReference>
<evidence type="ECO:0000256" key="2">
    <source>
        <dbReference type="SAM" id="MobiDB-lite"/>
    </source>
</evidence>
<dbReference type="EMBL" id="SMCQ01000016">
    <property type="protein sequence ID" value="TCV96526.1"/>
    <property type="molecule type" value="Genomic_DNA"/>
</dbReference>
<dbReference type="Pfam" id="PF00041">
    <property type="entry name" value="fn3"/>
    <property type="match status" value="1"/>
</dbReference>
<comment type="caution">
    <text evidence="6">The sequence shown here is derived from an EMBL/GenBank/DDBJ whole genome shotgun (WGS) entry which is preliminary data.</text>
</comment>
<evidence type="ECO:0000256" key="3">
    <source>
        <dbReference type="SAM" id="Phobius"/>
    </source>
</evidence>
<accession>A0A4R3YVN9</accession>
<evidence type="ECO:0000313" key="6">
    <source>
        <dbReference type="EMBL" id="TCV96526.1"/>
    </source>
</evidence>
<evidence type="ECO:0000259" key="5">
    <source>
        <dbReference type="PROSITE" id="PS50853"/>
    </source>
</evidence>
<evidence type="ECO:0000313" key="7">
    <source>
        <dbReference type="Proteomes" id="UP000295515"/>
    </source>
</evidence>
<feature type="chain" id="PRO_5021003609" evidence="4">
    <location>
        <begin position="31"/>
        <end position="1404"/>
    </location>
</feature>
<keyword evidence="3" id="KW-0812">Transmembrane</keyword>
<dbReference type="CDD" id="cd23669">
    <property type="entry name" value="GH55_SacteLam55A-like"/>
    <property type="match status" value="1"/>
</dbReference>
<dbReference type="Proteomes" id="UP000295515">
    <property type="component" value="Unassembled WGS sequence"/>
</dbReference>
<dbReference type="InterPro" id="IPR059186">
    <property type="entry name" value="SACTE_4363"/>
</dbReference>
<dbReference type="InterPro" id="IPR003961">
    <property type="entry name" value="FN3_dom"/>
</dbReference>
<reference evidence="6 7" key="1">
    <citation type="submission" date="2019-03" db="EMBL/GenBank/DDBJ databases">
        <title>Genomic Encyclopedia of Type Strains, Phase IV (KMG-IV): sequencing the most valuable type-strain genomes for metagenomic binning, comparative biology and taxonomic classification.</title>
        <authorList>
            <person name="Goeker M."/>
        </authorList>
    </citation>
    <scope>NUCLEOTIDE SEQUENCE [LARGE SCALE GENOMIC DNA]</scope>
    <source>
        <strain evidence="6 7">DSM 29487</strain>
    </source>
</reference>
<dbReference type="PANTHER" id="PTHR46708">
    <property type="entry name" value="TENASCIN"/>
    <property type="match status" value="1"/>
</dbReference>
<feature type="transmembrane region" description="Helical" evidence="3">
    <location>
        <begin position="1380"/>
        <end position="1398"/>
    </location>
</feature>
<keyword evidence="1" id="KW-0677">Repeat</keyword>
<dbReference type="Gene3D" id="2.60.40.10">
    <property type="entry name" value="Immunoglobulins"/>
    <property type="match status" value="2"/>
</dbReference>
<organism evidence="6 7">
    <name type="scientific">Longibaculum muris</name>
    <dbReference type="NCBI Taxonomy" id="1796628"/>
    <lineage>
        <taxon>Bacteria</taxon>
        <taxon>Bacillati</taxon>
        <taxon>Bacillota</taxon>
        <taxon>Erysipelotrichia</taxon>
        <taxon>Erysipelotrichales</taxon>
        <taxon>Coprobacillaceae</taxon>
        <taxon>Longibaculum</taxon>
    </lineage>
</organism>
<sequence length="1404" mass="155590">MKRKLFKKLSVSLLTLTMMVGMVAQTPVYAANEALDIKDESTYALVDVKSQLALNVKEIGWQTHTTVNGEFIEEGSKITNAELFQFVKVSDQSGLEADEVRVKMNYVGQENAVYPMRSESENDFLFADSDKRQDCCEYIIKKIGEQLGTIRDTSRNYYFSIGDAHKIKRVADEKEALVFRFVENPTVTDFSLYIEHVETGNYVKANGVDTALTVDGKKVDGKIADDLRWTPVFGNWNGPSVTFNSKQYPNTRWKSGSVSEVKQIAGAEHGGWESIRVVPNGNGTISFKATDDGKYFTVSDNKIVKTGNAEEHDKQGEFIIRTVDAPKKVEDVKVSQITDTEVTVSWKDVQDTFYTGYKVVATPSVTSSSDVVTSKETTDTSLRLTGLQRGVEYTITVRTVNADGPFATSESVKIQTKNGPLPAQVVGLDCHKKDNDIQITWNKVEKATAYDIYRARSAFDKDGYQKVGHVENVTEFIDKTANENQYENYYKVVAINENGESDISDEYVSLETQLFGENVFILAEYDDTAKIDALVQKIFIQQNDLSKDAQFNTNRYSIYYKPGNYVDTSCVPVGFYTHIGGLGKTPYDVKLNNIEVPAYLDGRKGSGNYWDDGSTWRNATCNFWRSAENLSVVGTGKATTVPETTPLCPGASNWSADAFSWSVAQAAPLRRVYSTRNVKYDWSFGWASGGYTADCYFTGNADTASGQQYFTRNSIINGTLDGTTLNNFNMGVQSDNLPTTSPLVKGNGYSNWGEGEIGKAQKVLTNVEKTPKVREKPFLFLDDDGEYKIFVPAIRENSRGISWGEGKANDGMGEGKILSLEEFYIAKEGDSAAKINEQLKNGMNIFFTPGVYHAEEVIKVNNPNTILLGTGMASIIPDNGEGAMKIADVSGIIVSGFVFDAGASSQYLLKVGDEGKHTNHSANPTLLSDLFFRIGGTTSELTKAEDALIINSDDVIGDHFWIWRADHGAGVKWYGNESQHGLIVNGDNVNCYALFNEHFQSYHTLWNGDNGATYFYQNETAYDPISQEAWMSHEGTVNGYSSYKVANKVNKHYAVGLGIYNVFINTGEDYDSSKVQIQLDNAIEVPNKKDVLIENACVQTFANDGSALQKINSIVNGVGNGVSSGIDKDTGEKGEGWSRQFLLSYQNGTATFGAKPDEGQKGQFIGLVTKDNIPQPMNEPGDVDFSVLLKLVDEVKENYHKENYTTESWAALQDALALARVQIEDRGEHWAIQSEIDATIKAIQDAVEVLELLPVDLTDLEELYNQNKDKKEEDYTVESWKVFKDVLEKVKVVLADHENLTSLEVESLLKEFENAIDQLKLVEKDNSNGEDQDKEEPNGGNQDKDDDINSQVTPNNPDKNEPSGVNPDKSQGVETKDATFILPYAILGVCAACAYVSIKKFEHR</sequence>
<feature type="region of interest" description="Disordered" evidence="2">
    <location>
        <begin position="1322"/>
        <end position="1372"/>
    </location>
</feature>
<keyword evidence="4" id="KW-0732">Signal</keyword>
<dbReference type="Gene3D" id="1.20.1270.90">
    <property type="entry name" value="AF1782-like"/>
    <property type="match status" value="2"/>
</dbReference>
<dbReference type="SMART" id="SM00060">
    <property type="entry name" value="FN3"/>
    <property type="match status" value="2"/>
</dbReference>
<protein>
    <submittedName>
        <fullName evidence="6">Fibronectin type III domain protein</fullName>
    </submittedName>
</protein>
<name>A0A4R3YVN9_9FIRM</name>
<dbReference type="InterPro" id="IPR036116">
    <property type="entry name" value="FN3_sf"/>
</dbReference>
<dbReference type="CDD" id="cd00063">
    <property type="entry name" value="FN3"/>
    <property type="match status" value="1"/>
</dbReference>
<dbReference type="PANTHER" id="PTHR46708:SF11">
    <property type="entry name" value="RECEPTOR-TYPE TYROSINE-PROTEIN PHOSPHATASE ETA-LIKE"/>
    <property type="match status" value="1"/>
</dbReference>
<dbReference type="SUPFAM" id="SSF49265">
    <property type="entry name" value="Fibronectin type III"/>
    <property type="match status" value="1"/>
</dbReference>
<feature type="signal peptide" evidence="4">
    <location>
        <begin position="1"/>
        <end position="30"/>
    </location>
</feature>
<evidence type="ECO:0000256" key="1">
    <source>
        <dbReference type="ARBA" id="ARBA00022737"/>
    </source>
</evidence>
<dbReference type="GeneID" id="98915941"/>
<gene>
    <name evidence="6" type="ORF">EDD60_11622</name>
</gene>
<keyword evidence="7" id="KW-1185">Reference proteome</keyword>
<evidence type="ECO:0000256" key="4">
    <source>
        <dbReference type="SAM" id="SignalP"/>
    </source>
</evidence>